<dbReference type="Proteomes" id="UP000185904">
    <property type="component" value="Unassembled WGS sequence"/>
</dbReference>
<dbReference type="RefSeq" id="XP_022496090.1">
    <property type="nucleotide sequence ID" value="XM_022647945.1"/>
</dbReference>
<feature type="transmembrane region" description="Helical" evidence="1">
    <location>
        <begin position="20"/>
        <end position="40"/>
    </location>
</feature>
<accession>A0A178CFK7</accession>
<dbReference type="InterPro" id="IPR029063">
    <property type="entry name" value="SAM-dependent_MTases_sf"/>
</dbReference>
<proteinExistence type="predicted"/>
<dbReference type="OrthoDB" id="2013972at2759"/>
<reference evidence="2 3" key="1">
    <citation type="submission" date="2016-03" db="EMBL/GenBank/DDBJ databases">
        <title>The draft genome sequence of Fonsecaea nubica causative agent of cutaneous subcutaneous infection in human host.</title>
        <authorList>
            <person name="Costa F."/>
            <person name="Sybren D.H."/>
            <person name="Raittz R.T."/>
            <person name="Weiss V.A."/>
            <person name="Leao A.C."/>
            <person name="Gomes R."/>
            <person name="De Souza E.M."/>
            <person name="Pedrosa F.O."/>
            <person name="Steffens M.B."/>
            <person name="Bombassaro A."/>
            <person name="Tadra-Sfeir M.Z."/>
            <person name="Moreno L.F."/>
            <person name="Najafzadeh M.J."/>
            <person name="Felipe M.S."/>
            <person name="Teixeira M."/>
            <person name="Sun J."/>
            <person name="Xi L."/>
            <person name="Castro M.A."/>
            <person name="Vicente V.A."/>
        </authorList>
    </citation>
    <scope>NUCLEOTIDE SEQUENCE [LARGE SCALE GENOMIC DNA]</scope>
    <source>
        <strain evidence="2 3">CBS 269.64</strain>
    </source>
</reference>
<protein>
    <recommendedName>
        <fullName evidence="4">Methyltransferase type 11 domain-containing protein</fullName>
    </recommendedName>
</protein>
<gene>
    <name evidence="2" type="ORF">AYO20_09676</name>
</gene>
<evidence type="ECO:0000256" key="1">
    <source>
        <dbReference type="SAM" id="Phobius"/>
    </source>
</evidence>
<name>A0A178CFK7_9EURO</name>
<dbReference type="EMBL" id="LVCJ01000092">
    <property type="protein sequence ID" value="OAL27823.1"/>
    <property type="molecule type" value="Genomic_DNA"/>
</dbReference>
<sequence>MSTQRPPNVRTNYLSDSLFMLSSLTFDVVMVVILGVLLGLTGSPEDNNGGHNSGRARTGEWAVDIARKYPSSRVTAIETIVTPSPRCPLNLTFYQDDIQLEWIHPKNSFDLVRFSLQSERLHDYSTLLGKTFRSLAPGGFVEIYDVEPAVHFADGQTCAQSSTFLWQNLYEQAHVNGGSPLATMEQLKDQLSRVGFVNIATEVFEVPCSPWSSESKARRVGQVRFQAN</sequence>
<dbReference type="GeneID" id="34593073"/>
<keyword evidence="1" id="KW-0812">Transmembrane</keyword>
<organism evidence="2 3">
    <name type="scientific">Fonsecaea nubica</name>
    <dbReference type="NCBI Taxonomy" id="856822"/>
    <lineage>
        <taxon>Eukaryota</taxon>
        <taxon>Fungi</taxon>
        <taxon>Dikarya</taxon>
        <taxon>Ascomycota</taxon>
        <taxon>Pezizomycotina</taxon>
        <taxon>Eurotiomycetes</taxon>
        <taxon>Chaetothyriomycetidae</taxon>
        <taxon>Chaetothyriales</taxon>
        <taxon>Herpotrichiellaceae</taxon>
        <taxon>Fonsecaea</taxon>
    </lineage>
</organism>
<dbReference type="SUPFAM" id="SSF53335">
    <property type="entry name" value="S-adenosyl-L-methionine-dependent methyltransferases"/>
    <property type="match status" value="1"/>
</dbReference>
<comment type="caution">
    <text evidence="2">The sequence shown here is derived from an EMBL/GenBank/DDBJ whole genome shotgun (WGS) entry which is preliminary data.</text>
</comment>
<keyword evidence="1" id="KW-0472">Membrane</keyword>
<keyword evidence="1" id="KW-1133">Transmembrane helix</keyword>
<dbReference type="AlphaFoldDB" id="A0A178CFK7"/>
<evidence type="ECO:0008006" key="4">
    <source>
        <dbReference type="Google" id="ProtNLM"/>
    </source>
</evidence>
<evidence type="ECO:0000313" key="2">
    <source>
        <dbReference type="EMBL" id="OAL27823.1"/>
    </source>
</evidence>
<dbReference type="Gene3D" id="3.40.50.150">
    <property type="entry name" value="Vaccinia Virus protein VP39"/>
    <property type="match status" value="1"/>
</dbReference>
<evidence type="ECO:0000313" key="3">
    <source>
        <dbReference type="Proteomes" id="UP000185904"/>
    </source>
</evidence>
<dbReference type="Pfam" id="PF13489">
    <property type="entry name" value="Methyltransf_23"/>
    <property type="match status" value="1"/>
</dbReference>
<keyword evidence="3" id="KW-1185">Reference proteome</keyword>